<proteinExistence type="predicted"/>
<sequence>MEPNRSGRGGGGGPRGPTPLLSPRFAVHLVTFESIARSGRARVKTNLFLSLLKSYCQVGRSGGGRGQWSGALSQPDDRRTLTVQFRARAALATEHEEHSRAKQRLIRLGAVSDCRQSCPIWRNAASRGRWCGACVDESLDDNTHHHNHSIYQALPTPPPQNTAEAIAEAPFLSPTTTPPPHTSDENNSRSAAQITI</sequence>
<keyword evidence="2" id="KW-1185">Reference proteome</keyword>
<accession>A0A914W3K9</accession>
<dbReference type="AlphaFoldDB" id="A0A914W3K9"/>
<name>A0A914W3K9_9BILA</name>
<evidence type="ECO:0000313" key="3">
    <source>
        <dbReference type="WBParaSite" id="PSAMB.scaffold3067size33307.g20312.t1"/>
    </source>
</evidence>
<evidence type="ECO:0000256" key="1">
    <source>
        <dbReference type="SAM" id="MobiDB-lite"/>
    </source>
</evidence>
<dbReference type="WBParaSite" id="PSAMB.scaffold3067size33307.g20312.t1">
    <property type="protein sequence ID" value="PSAMB.scaffold3067size33307.g20312.t1"/>
    <property type="gene ID" value="PSAMB.scaffold3067size33307.g20312"/>
</dbReference>
<reference evidence="3" key="1">
    <citation type="submission" date="2022-11" db="UniProtKB">
        <authorList>
            <consortium name="WormBaseParasite"/>
        </authorList>
    </citation>
    <scope>IDENTIFICATION</scope>
</reference>
<feature type="region of interest" description="Disordered" evidence="1">
    <location>
        <begin position="171"/>
        <end position="196"/>
    </location>
</feature>
<dbReference type="Proteomes" id="UP000887566">
    <property type="component" value="Unplaced"/>
</dbReference>
<feature type="region of interest" description="Disordered" evidence="1">
    <location>
        <begin position="1"/>
        <end position="20"/>
    </location>
</feature>
<evidence type="ECO:0000313" key="2">
    <source>
        <dbReference type="Proteomes" id="UP000887566"/>
    </source>
</evidence>
<protein>
    <submittedName>
        <fullName evidence="3">Uncharacterized protein</fullName>
    </submittedName>
</protein>
<organism evidence="2 3">
    <name type="scientific">Plectus sambesii</name>
    <dbReference type="NCBI Taxonomy" id="2011161"/>
    <lineage>
        <taxon>Eukaryota</taxon>
        <taxon>Metazoa</taxon>
        <taxon>Ecdysozoa</taxon>
        <taxon>Nematoda</taxon>
        <taxon>Chromadorea</taxon>
        <taxon>Plectida</taxon>
        <taxon>Plectina</taxon>
        <taxon>Plectoidea</taxon>
        <taxon>Plectidae</taxon>
        <taxon>Plectus</taxon>
    </lineage>
</organism>